<dbReference type="PANTHER" id="PTHR43129:SF1">
    <property type="entry name" value="FOSMIDOMYCIN RESISTANCE PROTEIN"/>
    <property type="match status" value="1"/>
</dbReference>
<dbReference type="AlphaFoldDB" id="G4R845"/>
<sequence>MKAKTAWETTPFLFRIFVMTATTAEHQPARQTTSLWVLFAISFSHLLNDLMQALLPAVYPLLAQIYALDFTQIGLITLVNQMTASLLQPLVGYYTDKYPKPYSLPIAMCSTLSGLLVLSMASSFPMLLLAAALIGVGSSIFHPESSRVARMASGGRLGFAQSLFQVGGNVGTAIGPLLAAFIIIPRGQGSVSWFAIVALTAIAVLFAVSTWYAGQNRMQKPQPVAVRNKSISRAGLLGAFAILALLVLSKNVYMASMTSFYAFFLIEKFGLEASSAQLYLFVFLGAAAAGTFIGGPVGDKVGRKVVIWVSILGPLPFTLALPYVGLELSIVLTAIIGFILASAFSAILVYAQELLPGRVGMIAGIMFGFAFGMGALGAAVLGVVADATSIIFVFQLCSFLPLAGLLTALLPNTGD</sequence>
<dbReference type="InterPro" id="IPR036259">
    <property type="entry name" value="MFS_trans_sf"/>
</dbReference>
<evidence type="ECO:0000256" key="1">
    <source>
        <dbReference type="ARBA" id="ARBA00022692"/>
    </source>
</evidence>
<protein>
    <submittedName>
        <fullName evidence="6">Fosmidomycin resistance protein</fullName>
    </submittedName>
</protein>
<feature type="transmembrane region" description="Helical" evidence="4">
    <location>
        <begin position="330"/>
        <end position="350"/>
    </location>
</feature>
<feature type="transmembrane region" description="Helical" evidence="4">
    <location>
        <begin position="276"/>
        <end position="293"/>
    </location>
</feature>
<dbReference type="GO" id="GO:0022857">
    <property type="term" value="F:transmembrane transporter activity"/>
    <property type="evidence" value="ECO:0007669"/>
    <property type="project" value="InterPro"/>
</dbReference>
<dbReference type="GO" id="GO:0005886">
    <property type="term" value="C:plasma membrane"/>
    <property type="evidence" value="ECO:0007669"/>
    <property type="project" value="TreeGrafter"/>
</dbReference>
<feature type="domain" description="Major facilitator superfamily (MFS) profile" evidence="5">
    <location>
        <begin position="37"/>
        <end position="415"/>
    </location>
</feature>
<feature type="transmembrane region" description="Helical" evidence="4">
    <location>
        <begin position="124"/>
        <end position="142"/>
    </location>
</feature>
<name>G4R845_PELHB</name>
<dbReference type="EMBL" id="CP003075">
    <property type="protein sequence ID" value="AEQ51323.1"/>
    <property type="molecule type" value="Genomic_DNA"/>
</dbReference>
<dbReference type="PANTHER" id="PTHR43129">
    <property type="entry name" value="FOSMIDOMYCIN RESISTANCE PROTEIN"/>
    <property type="match status" value="1"/>
</dbReference>
<evidence type="ECO:0000313" key="7">
    <source>
        <dbReference type="Proteomes" id="UP000008850"/>
    </source>
</evidence>
<proteinExistence type="predicted"/>
<dbReference type="Pfam" id="PF07690">
    <property type="entry name" value="MFS_1"/>
    <property type="match status" value="1"/>
</dbReference>
<accession>G4R845</accession>
<evidence type="ECO:0000256" key="3">
    <source>
        <dbReference type="ARBA" id="ARBA00023136"/>
    </source>
</evidence>
<feature type="transmembrane region" description="Helical" evidence="4">
    <location>
        <begin position="190"/>
        <end position="213"/>
    </location>
</feature>
<keyword evidence="3 4" id="KW-0472">Membrane</keyword>
<dbReference type="PATRIC" id="fig|1082931.4.peg.1280"/>
<feature type="transmembrane region" description="Helical" evidence="4">
    <location>
        <begin position="390"/>
        <end position="410"/>
    </location>
</feature>
<evidence type="ECO:0000313" key="6">
    <source>
        <dbReference type="EMBL" id="AEQ51323.1"/>
    </source>
</evidence>
<dbReference type="SUPFAM" id="SSF103473">
    <property type="entry name" value="MFS general substrate transporter"/>
    <property type="match status" value="1"/>
</dbReference>
<reference evidence="6 7" key="1">
    <citation type="journal article" date="2012" name="J. Bacteriol.">
        <title>Complete genome sequence of Pelagibacterium halotolerans B2T.</title>
        <authorList>
            <person name="Huo Y.Y."/>
            <person name="Cheng H."/>
            <person name="Han X.F."/>
            <person name="Jiang X.W."/>
            <person name="Sun C."/>
            <person name="Zhang X.Q."/>
            <person name="Zhu X.F."/>
            <person name="Liu Y.F."/>
            <person name="Li P.F."/>
            <person name="Ni P.X."/>
            <person name="Wu M."/>
        </authorList>
    </citation>
    <scope>NUCLEOTIDE SEQUENCE [LARGE SCALE GENOMIC DNA]</scope>
    <source>
        <strain evidence="7">DSM 22347 / JCM 15775 / CGMCC 1.7692 / B2</strain>
    </source>
</reference>
<gene>
    <name evidence="6" type="ordered locus">KKY_1299</name>
</gene>
<dbReference type="InterPro" id="IPR011701">
    <property type="entry name" value="MFS"/>
</dbReference>
<organism evidence="6 7">
    <name type="scientific">Pelagibacterium halotolerans (strain DSM 22347 / JCM 15775 / CGMCC 1.7692 / B2)</name>
    <dbReference type="NCBI Taxonomy" id="1082931"/>
    <lineage>
        <taxon>Bacteria</taxon>
        <taxon>Pseudomonadati</taxon>
        <taxon>Pseudomonadota</taxon>
        <taxon>Alphaproteobacteria</taxon>
        <taxon>Hyphomicrobiales</taxon>
        <taxon>Devosiaceae</taxon>
        <taxon>Pelagibacterium</taxon>
    </lineage>
</organism>
<feature type="transmembrane region" description="Helical" evidence="4">
    <location>
        <begin position="362"/>
        <end position="384"/>
    </location>
</feature>
<dbReference type="Gene3D" id="1.20.1250.20">
    <property type="entry name" value="MFS general substrate transporter like domains"/>
    <property type="match status" value="2"/>
</dbReference>
<evidence type="ECO:0000259" key="5">
    <source>
        <dbReference type="PROSITE" id="PS50850"/>
    </source>
</evidence>
<evidence type="ECO:0000256" key="2">
    <source>
        <dbReference type="ARBA" id="ARBA00022989"/>
    </source>
</evidence>
<keyword evidence="2 4" id="KW-1133">Transmembrane helix</keyword>
<keyword evidence="7" id="KW-1185">Reference proteome</keyword>
<feature type="transmembrane region" description="Helical" evidence="4">
    <location>
        <begin position="305"/>
        <end position="324"/>
    </location>
</feature>
<keyword evidence="1 4" id="KW-0812">Transmembrane</keyword>
<dbReference type="InterPro" id="IPR020846">
    <property type="entry name" value="MFS_dom"/>
</dbReference>
<evidence type="ECO:0000256" key="4">
    <source>
        <dbReference type="SAM" id="Phobius"/>
    </source>
</evidence>
<dbReference type="eggNOG" id="COG2223">
    <property type="taxonomic scope" value="Bacteria"/>
</dbReference>
<feature type="transmembrane region" description="Helical" evidence="4">
    <location>
        <begin position="163"/>
        <end position="184"/>
    </location>
</feature>
<feature type="transmembrane region" description="Helical" evidence="4">
    <location>
        <begin position="234"/>
        <end position="256"/>
    </location>
</feature>
<dbReference type="CDD" id="cd17478">
    <property type="entry name" value="MFS_FsR"/>
    <property type="match status" value="1"/>
</dbReference>
<dbReference type="HOGENOM" id="CLU_040537_2_0_5"/>
<dbReference type="Proteomes" id="UP000008850">
    <property type="component" value="Chromosome"/>
</dbReference>
<dbReference type="KEGG" id="phl:KKY_1299"/>
<dbReference type="PROSITE" id="PS50850">
    <property type="entry name" value="MFS"/>
    <property type="match status" value="1"/>
</dbReference>
<dbReference type="STRING" id="1082931.KKY_1299"/>